<dbReference type="EMBL" id="ASSJ01000053">
    <property type="protein sequence ID" value="ERN41182.1"/>
    <property type="molecule type" value="Genomic_DNA"/>
</dbReference>
<evidence type="ECO:0000313" key="2">
    <source>
        <dbReference type="Proteomes" id="UP000016960"/>
    </source>
</evidence>
<dbReference type="Proteomes" id="UP000016960">
    <property type="component" value="Unassembled WGS sequence"/>
</dbReference>
<dbReference type="AlphaFoldDB" id="U5DJV2"/>
<comment type="caution">
    <text evidence="1">The sequence shown here is derived from an EMBL/GenBank/DDBJ whole genome shotgun (WGS) entry which is preliminary data.</text>
</comment>
<organism evidence="1 2">
    <name type="scientific">Rubidibacter lacunae KORDI 51-2</name>
    <dbReference type="NCBI Taxonomy" id="582515"/>
    <lineage>
        <taxon>Bacteria</taxon>
        <taxon>Bacillati</taxon>
        <taxon>Cyanobacteriota</taxon>
        <taxon>Cyanophyceae</taxon>
        <taxon>Oscillatoriophycideae</taxon>
        <taxon>Chroococcales</taxon>
        <taxon>Aphanothecaceae</taxon>
        <taxon>Rubidibacter</taxon>
    </lineage>
</organism>
<name>U5DJV2_9CHRO</name>
<evidence type="ECO:0000313" key="1">
    <source>
        <dbReference type="EMBL" id="ERN41182.1"/>
    </source>
</evidence>
<protein>
    <submittedName>
        <fullName evidence="1">Uncharacterized protein</fullName>
    </submittedName>
</protein>
<sequence length="121" mass="13452">MPRRLARGYGSKGCDSAADAAWFGVNGGTISVGNLGVVVVWRTGWNERDIEPRVLEMFAWRLLVGDSVWFDKCALKLTSYSDSVRSILFTSLMRLTCVRKITTGAHPMCSALLLLRSRRVV</sequence>
<keyword evidence="2" id="KW-1185">Reference proteome</keyword>
<dbReference type="InParanoid" id="U5DJV2"/>
<gene>
    <name evidence="1" type="ORF">KR51_00022450</name>
</gene>
<proteinExistence type="predicted"/>
<reference evidence="1 2" key="1">
    <citation type="submission" date="2013-05" db="EMBL/GenBank/DDBJ databases">
        <title>Draft genome sequence of Rubidibacter lacunae KORDI 51-2.</title>
        <authorList>
            <person name="Choi D.H."/>
            <person name="Noh J.H."/>
            <person name="Kwon K.-K."/>
            <person name="Lee J.-H."/>
            <person name="Ryu J.-Y."/>
        </authorList>
    </citation>
    <scope>NUCLEOTIDE SEQUENCE [LARGE SCALE GENOMIC DNA]</scope>
    <source>
        <strain evidence="1 2">KORDI 51-2</strain>
    </source>
</reference>
<accession>U5DJV2</accession>